<dbReference type="GO" id="GO:0046872">
    <property type="term" value="F:metal ion binding"/>
    <property type="evidence" value="ECO:0007669"/>
    <property type="project" value="UniProtKB-KW"/>
</dbReference>
<dbReference type="SUPFAM" id="SSF48537">
    <property type="entry name" value="Phospholipase C/P1 nuclease"/>
    <property type="match status" value="1"/>
</dbReference>
<evidence type="ECO:0000256" key="7">
    <source>
        <dbReference type="ARBA" id="ARBA00023180"/>
    </source>
</evidence>
<evidence type="ECO:0000256" key="5">
    <source>
        <dbReference type="ARBA" id="ARBA00022801"/>
    </source>
</evidence>
<dbReference type="PANTHER" id="PTHR33146">
    <property type="entry name" value="ENDONUCLEASE 4"/>
    <property type="match status" value="1"/>
</dbReference>
<keyword evidence="2" id="KW-0540">Nuclease</keyword>
<dbReference type="GO" id="GO:0003676">
    <property type="term" value="F:nucleic acid binding"/>
    <property type="evidence" value="ECO:0007669"/>
    <property type="project" value="InterPro"/>
</dbReference>
<dbReference type="VEuPathDB" id="TriTrypDB:ADEAN_000566200"/>
<dbReference type="InterPro" id="IPR003154">
    <property type="entry name" value="S1/P1nuclease"/>
</dbReference>
<dbReference type="Proteomes" id="UP000515908">
    <property type="component" value="Chromosome 10"/>
</dbReference>
<sequence length="269" mass="30999">MWHQYSMSAWHYIDLPLVLNGSLPRGKEGGPPSSPDAYTSPASLTHALLTDIIPSVPKPHVISSIRDMLTALKNTNSTTKTKIPLFHYQFALFHLVHFIGDAHQPLHCATLYSDRFPDGDHGGNLFHVFYHGKEVKLHAVWDDLCRLAEPRPHDDKDRRRLTKHTLHRPLSPEEYDTYIRQVSEELEDAYKIDEESLIKEKNVELYAAESYQYAMNTTYAGLRPGDELTEDYLERCRHTTEKRIVLAGRRLAYWLNTLLEDMDVSQNST</sequence>
<proteinExistence type="inferred from homology"/>
<dbReference type="PANTHER" id="PTHR33146:SF10">
    <property type="entry name" value="STRAND-SPECIFIC NUCLEASE, PUTATIVE-RELATED"/>
    <property type="match status" value="1"/>
</dbReference>
<dbReference type="Gene3D" id="1.10.575.10">
    <property type="entry name" value="P1 Nuclease"/>
    <property type="match status" value="1"/>
</dbReference>
<keyword evidence="5" id="KW-0378">Hydrolase</keyword>
<evidence type="ECO:0000256" key="6">
    <source>
        <dbReference type="ARBA" id="ARBA00023157"/>
    </source>
</evidence>
<comment type="similarity">
    <text evidence="1">Belongs to the nuclease type I family.</text>
</comment>
<accession>S9UHM3</accession>
<evidence type="ECO:0000313" key="8">
    <source>
        <dbReference type="EMBL" id="CAD2218175.1"/>
    </source>
</evidence>
<dbReference type="CDD" id="cd11010">
    <property type="entry name" value="S1-P1_nuclease"/>
    <property type="match status" value="1"/>
</dbReference>
<keyword evidence="6" id="KW-1015">Disulfide bond</keyword>
<gene>
    <name evidence="8" type="ORF">ADEAN_000566200</name>
</gene>
<keyword evidence="9" id="KW-1185">Reference proteome</keyword>
<keyword evidence="3" id="KW-0479">Metal-binding</keyword>
<dbReference type="Pfam" id="PF02265">
    <property type="entry name" value="S1-P1_nuclease"/>
    <property type="match status" value="1"/>
</dbReference>
<evidence type="ECO:0000256" key="3">
    <source>
        <dbReference type="ARBA" id="ARBA00022723"/>
    </source>
</evidence>
<dbReference type="GO" id="GO:0016788">
    <property type="term" value="F:hydrolase activity, acting on ester bonds"/>
    <property type="evidence" value="ECO:0007669"/>
    <property type="project" value="InterPro"/>
</dbReference>
<dbReference type="InterPro" id="IPR008947">
    <property type="entry name" value="PLipase_C/P1_nuclease_dom_sf"/>
</dbReference>
<reference evidence="8 9" key="1">
    <citation type="submission" date="2020-08" db="EMBL/GenBank/DDBJ databases">
        <authorList>
            <person name="Newling K."/>
            <person name="Davey J."/>
            <person name="Forrester S."/>
        </authorList>
    </citation>
    <scope>NUCLEOTIDE SEQUENCE [LARGE SCALE GENOMIC DNA]</scope>
    <source>
        <strain evidence="9">Crithidia deanei Carvalho (ATCC PRA-265)</strain>
    </source>
</reference>
<dbReference type="EMBL" id="LR877154">
    <property type="protein sequence ID" value="CAD2218175.1"/>
    <property type="molecule type" value="Genomic_DNA"/>
</dbReference>
<protein>
    <submittedName>
        <fullName evidence="8">S1/P1 Nuclease, putative</fullName>
    </submittedName>
</protein>
<dbReference type="GO" id="GO:0006308">
    <property type="term" value="P:DNA catabolic process"/>
    <property type="evidence" value="ECO:0007669"/>
    <property type="project" value="InterPro"/>
</dbReference>
<keyword evidence="4" id="KW-0255">Endonuclease</keyword>
<evidence type="ECO:0000256" key="1">
    <source>
        <dbReference type="ARBA" id="ARBA00009547"/>
    </source>
</evidence>
<name>S9UHM3_9TRYP</name>
<dbReference type="OrthoDB" id="441446at2759"/>
<keyword evidence="7" id="KW-0325">Glycoprotein</keyword>
<evidence type="ECO:0000313" key="9">
    <source>
        <dbReference type="Proteomes" id="UP000515908"/>
    </source>
</evidence>
<dbReference type="GO" id="GO:0004519">
    <property type="term" value="F:endonuclease activity"/>
    <property type="evidence" value="ECO:0007669"/>
    <property type="project" value="UniProtKB-KW"/>
</dbReference>
<evidence type="ECO:0000256" key="2">
    <source>
        <dbReference type="ARBA" id="ARBA00022722"/>
    </source>
</evidence>
<dbReference type="AlphaFoldDB" id="S9UHM3"/>
<organism evidence="8 9">
    <name type="scientific">Angomonas deanei</name>
    <dbReference type="NCBI Taxonomy" id="59799"/>
    <lineage>
        <taxon>Eukaryota</taxon>
        <taxon>Discoba</taxon>
        <taxon>Euglenozoa</taxon>
        <taxon>Kinetoplastea</taxon>
        <taxon>Metakinetoplastina</taxon>
        <taxon>Trypanosomatida</taxon>
        <taxon>Trypanosomatidae</taxon>
        <taxon>Strigomonadinae</taxon>
        <taxon>Angomonas</taxon>
    </lineage>
</organism>
<evidence type="ECO:0000256" key="4">
    <source>
        <dbReference type="ARBA" id="ARBA00022759"/>
    </source>
</evidence>